<dbReference type="EMBL" id="JAGGLV010000005">
    <property type="protein sequence ID" value="MBP2111895.1"/>
    <property type="molecule type" value="Genomic_DNA"/>
</dbReference>
<accession>A0ABS4NR49</accession>
<gene>
    <name evidence="1" type="ORF">J2Z70_002036</name>
</gene>
<sequence>MRLARGNGETEAGLPARQSMADGLAVAFTARRIMGGSWALLLHWASELVITDFM</sequence>
<protein>
    <submittedName>
        <fullName evidence="1">Uncharacterized protein</fullName>
    </submittedName>
</protein>
<organism evidence="1 2">
    <name type="scientific">Paenibacillus silagei</name>
    <dbReference type="NCBI Taxonomy" id="1670801"/>
    <lineage>
        <taxon>Bacteria</taxon>
        <taxon>Bacillati</taxon>
        <taxon>Bacillota</taxon>
        <taxon>Bacilli</taxon>
        <taxon>Bacillales</taxon>
        <taxon>Paenibacillaceae</taxon>
        <taxon>Paenibacillus</taxon>
    </lineage>
</organism>
<dbReference type="Proteomes" id="UP000773462">
    <property type="component" value="Unassembled WGS sequence"/>
</dbReference>
<proteinExistence type="predicted"/>
<evidence type="ECO:0000313" key="1">
    <source>
        <dbReference type="EMBL" id="MBP2111895.1"/>
    </source>
</evidence>
<keyword evidence="2" id="KW-1185">Reference proteome</keyword>
<dbReference type="RefSeq" id="WP_209872221.1">
    <property type="nucleotide sequence ID" value="NZ_JAGGLV010000005.1"/>
</dbReference>
<comment type="caution">
    <text evidence="1">The sequence shown here is derived from an EMBL/GenBank/DDBJ whole genome shotgun (WGS) entry which is preliminary data.</text>
</comment>
<reference evidence="1 2" key="1">
    <citation type="submission" date="2021-03" db="EMBL/GenBank/DDBJ databases">
        <title>Genomic Encyclopedia of Type Strains, Phase IV (KMG-IV): sequencing the most valuable type-strain genomes for metagenomic binning, comparative biology and taxonomic classification.</title>
        <authorList>
            <person name="Goeker M."/>
        </authorList>
    </citation>
    <scope>NUCLEOTIDE SEQUENCE [LARGE SCALE GENOMIC DNA]</scope>
    <source>
        <strain evidence="1 2">DSM 101953</strain>
    </source>
</reference>
<name>A0ABS4NR49_9BACL</name>
<evidence type="ECO:0000313" key="2">
    <source>
        <dbReference type="Proteomes" id="UP000773462"/>
    </source>
</evidence>